<dbReference type="Proteomes" id="UP000251993">
    <property type="component" value="Chromosome"/>
</dbReference>
<reference evidence="1 2" key="1">
    <citation type="submission" date="2018-07" db="EMBL/GenBank/DDBJ databases">
        <title>Genome sequencing of Runella.</title>
        <authorList>
            <person name="Baek M.-G."/>
            <person name="Yi H."/>
        </authorList>
    </citation>
    <scope>NUCLEOTIDE SEQUENCE [LARGE SCALE GENOMIC DNA]</scope>
    <source>
        <strain evidence="1 2">HYN0085</strain>
    </source>
</reference>
<accession>A0A344TRA5</accession>
<sequence length="181" mass="19729">METTTLGGYGQMMAVNYPVGLRLIPADKLVMVPPAAMGGNWSIAGYDMQLEAGTVCTDLKFKPKQCSFSESYTRTNDGGLITSAIETRLIKPDGLMMAWLMTAAQIRWVAVVPLQTEEVLVVGTPELPLLLTWGRASGNHNDVRISLSGQAWHPALAMTRADFETLGEAEFTIEFDLSFNA</sequence>
<name>A0A344TRA5_9BACT</name>
<evidence type="ECO:0000313" key="1">
    <source>
        <dbReference type="EMBL" id="AXE21176.1"/>
    </source>
</evidence>
<dbReference type="OrthoDB" id="964464at2"/>
<dbReference type="KEGG" id="run:DR864_27280"/>
<evidence type="ECO:0000313" key="2">
    <source>
        <dbReference type="Proteomes" id="UP000251993"/>
    </source>
</evidence>
<dbReference type="AlphaFoldDB" id="A0A344TRA5"/>
<proteinExistence type="predicted"/>
<protein>
    <submittedName>
        <fullName evidence="1">Uncharacterized protein</fullName>
    </submittedName>
</protein>
<gene>
    <name evidence="1" type="ORF">DR864_27280</name>
</gene>
<dbReference type="EMBL" id="CP030850">
    <property type="protein sequence ID" value="AXE21176.1"/>
    <property type="molecule type" value="Genomic_DNA"/>
</dbReference>
<keyword evidence="2" id="KW-1185">Reference proteome</keyword>
<dbReference type="RefSeq" id="WP_114069937.1">
    <property type="nucleotide sequence ID" value="NZ_CP030850.1"/>
</dbReference>
<organism evidence="1 2">
    <name type="scientific">Runella rosea</name>
    <dbReference type="NCBI Taxonomy" id="2259595"/>
    <lineage>
        <taxon>Bacteria</taxon>
        <taxon>Pseudomonadati</taxon>
        <taxon>Bacteroidota</taxon>
        <taxon>Cytophagia</taxon>
        <taxon>Cytophagales</taxon>
        <taxon>Spirosomataceae</taxon>
        <taxon>Runella</taxon>
    </lineage>
</organism>